<evidence type="ECO:0000256" key="5">
    <source>
        <dbReference type="ARBA" id="ARBA00023329"/>
    </source>
</evidence>
<dbReference type="GO" id="GO:0031410">
    <property type="term" value="C:cytoplasmic vesicle"/>
    <property type="evidence" value="ECO:0007669"/>
    <property type="project" value="UniProtKB-KW"/>
</dbReference>
<evidence type="ECO:0000256" key="7">
    <source>
        <dbReference type="SAM" id="MobiDB-lite"/>
    </source>
</evidence>
<evidence type="ECO:0000313" key="11">
    <source>
        <dbReference type="Proteomes" id="UP000225706"/>
    </source>
</evidence>
<feature type="compositionally biased region" description="Polar residues" evidence="7">
    <location>
        <begin position="349"/>
        <end position="371"/>
    </location>
</feature>
<dbReference type="InterPro" id="IPR032350">
    <property type="entry name" value="Nbr1_FW"/>
</dbReference>
<protein>
    <submittedName>
        <fullName evidence="10">Next to BRCA1 gene 1 protein</fullName>
    </submittedName>
</protein>
<feature type="compositionally biased region" description="Basic and acidic residues" evidence="7">
    <location>
        <begin position="551"/>
        <end position="560"/>
    </location>
</feature>
<dbReference type="SMART" id="SM00666">
    <property type="entry name" value="PB1"/>
    <property type="match status" value="1"/>
</dbReference>
<dbReference type="STRING" id="50429.A0A2B4S6E7"/>
<evidence type="ECO:0000256" key="2">
    <source>
        <dbReference type="ARBA" id="ARBA00022723"/>
    </source>
</evidence>
<feature type="compositionally biased region" description="Acidic residues" evidence="7">
    <location>
        <begin position="992"/>
        <end position="1008"/>
    </location>
</feature>
<dbReference type="Gene3D" id="2.60.40.10">
    <property type="entry name" value="Immunoglobulins"/>
    <property type="match status" value="1"/>
</dbReference>
<dbReference type="SUPFAM" id="SSF57850">
    <property type="entry name" value="RING/U-box"/>
    <property type="match status" value="1"/>
</dbReference>
<keyword evidence="4" id="KW-0862">Zinc</keyword>
<feature type="compositionally biased region" description="Basic and acidic residues" evidence="7">
    <location>
        <begin position="508"/>
        <end position="543"/>
    </location>
</feature>
<dbReference type="CDD" id="cd02340">
    <property type="entry name" value="ZZ_NBR1_like"/>
    <property type="match status" value="1"/>
</dbReference>
<dbReference type="PROSITE" id="PS01357">
    <property type="entry name" value="ZF_ZZ_1"/>
    <property type="match status" value="1"/>
</dbReference>
<feature type="region of interest" description="Disordered" evidence="7">
    <location>
        <begin position="1127"/>
        <end position="1148"/>
    </location>
</feature>
<dbReference type="InterPro" id="IPR013783">
    <property type="entry name" value="Ig-like_fold"/>
</dbReference>
<dbReference type="SMART" id="SM00291">
    <property type="entry name" value="ZnF_ZZ"/>
    <property type="match status" value="1"/>
</dbReference>
<keyword evidence="2" id="KW-0479">Metal-binding</keyword>
<dbReference type="PANTHER" id="PTHR20930:SF0">
    <property type="entry name" value="PROTEIN ILRUN"/>
    <property type="match status" value="1"/>
</dbReference>
<dbReference type="InterPro" id="IPR000270">
    <property type="entry name" value="PB1_dom"/>
</dbReference>
<dbReference type="CDD" id="cd14947">
    <property type="entry name" value="NBR1_like"/>
    <property type="match status" value="1"/>
</dbReference>
<dbReference type="OrthoDB" id="2122982at2759"/>
<comment type="caution">
    <text evidence="10">The sequence shown here is derived from an EMBL/GenBank/DDBJ whole genome shotgun (WGS) entry which is preliminary data.</text>
</comment>
<proteinExistence type="predicted"/>
<feature type="compositionally biased region" description="Polar residues" evidence="7">
    <location>
        <begin position="941"/>
        <end position="959"/>
    </location>
</feature>
<dbReference type="Pfam" id="PF00564">
    <property type="entry name" value="PB1"/>
    <property type="match status" value="1"/>
</dbReference>
<feature type="compositionally biased region" description="Polar residues" evidence="7">
    <location>
        <begin position="327"/>
        <end position="338"/>
    </location>
</feature>
<feature type="region of interest" description="Disordered" evidence="7">
    <location>
        <begin position="939"/>
        <end position="962"/>
    </location>
</feature>
<dbReference type="Pfam" id="PF00569">
    <property type="entry name" value="ZZ"/>
    <property type="match status" value="1"/>
</dbReference>
<dbReference type="PANTHER" id="PTHR20930">
    <property type="entry name" value="OVARIAN CARCINOMA ANTIGEN CA125-RELATED"/>
    <property type="match status" value="1"/>
</dbReference>
<feature type="region of interest" description="Disordered" evidence="7">
    <location>
        <begin position="979"/>
        <end position="1042"/>
    </location>
</feature>
<dbReference type="InterPro" id="IPR000433">
    <property type="entry name" value="Znf_ZZ"/>
</dbReference>
<dbReference type="CDD" id="cd14319">
    <property type="entry name" value="UBA_NBR1"/>
    <property type="match status" value="1"/>
</dbReference>
<sequence length="1202" mass="132920">MTDRVKVKARFNGIARRFEISSPTSWEELTFQIKELFDVQDFMLKYIDDENELVTLGTHEELEEALKVTHKTGLFRLVVDSASDQQTTAPRIESFRDLLVESEEDTPVLQAQKRKLISNTTTPSELPSAFKTAKMDDGDLSETGIIGNSSFQEVENDFQCKTADKEQLPTEGNEIVNDRDEREVVDDTVESAGVLQNPSSTGPPTYERIADEATADHYIPLIELMQPVPSNPSQDASSFSGKLKKAPKKQKTKACYLQLAENISVELATMNEKLHKRLRSSLDVLKNKEHVPMEGLGDFEEDSYVFVGQQEDRNATAGAVDVENKELLSSPNEYSENQTKAEEEGEGNASPSPDVLSTSPSASGNNSNQSSVDHEKMAEVIQHVVQESVPQIVEATIKNLQQLHLGSPSPSSSPMQTCGMLLGGKVVHKGIVCASCGQAVCGIRYKCCFCKDYDLCEDCEGKEGIHDPNHFFAKLRNHVPGIGRKNGEMVPVLKKFVYKMTIKEEYKKEKKEEKRKEKDEKRERKKEKMIMKASRKDEKEKRDLKRRTKKEWRQMRHERDSATIKERMGNCLNAEFIADASIPDGTIIKTGRKFLKRWFVKNKGRKWNAKTVLQCLEGNILVATGENKVAVPFLKPDEDGELMVPFIAPSAPGQYESKWQLCHHSIPFGPLFWCQIVVEEGEVECEMLLNQETPTETEASKYPSYDSTTLVNSAFPERDTSPLRKFVEDIVPQGLMAEEPDEASGSDVYLSSTEDNAEFETIRIPLESVIVSSQAAQASELEWDTSGCGLDAELCDRAEIEELVASAVEDATSDVESVATDMSDEFMVVPVPPCFDPDAPLTADPSPVTVSVTEYKQMTESQQGTFSFTLSDQPTLKTELKSVPGTSFFIDPRSVSTDDTSMETISRTTVEEDNNVFEPLNDSNLQLLDSPVSEAGLESPLITTEESSGELSCEPTQPESPIITEPVNISEHANILEPVSTPAPEPAAHDEDQSDDNEDDNNDNDDDRTEAAVVPEVTSQPIAAQPVSSSDEPAPVALQPEPSSPVVMVPATVPTSEVTVVQRVRENSTSSDFASSVVSDVLSTAIDAAASAGRAVFTTVENFLTGVPKPEATATYKPVEGCEVSVNRPSEAEPSSNEAPAVHEVTWPPGRSPSTCHECLMEMGFCDRRLNEQLLKKYNYNVAKVVTELLSVTDNEWSTRRH</sequence>
<dbReference type="EMBL" id="LSMT01000186">
    <property type="protein sequence ID" value="PFX24102.1"/>
    <property type="molecule type" value="Genomic_DNA"/>
</dbReference>
<dbReference type="AlphaFoldDB" id="A0A2B4S6E7"/>
<keyword evidence="5" id="KW-0968">Cytoplasmic vesicle</keyword>
<dbReference type="GO" id="GO:0005776">
    <property type="term" value="C:autophagosome"/>
    <property type="evidence" value="ECO:0007669"/>
    <property type="project" value="UniProtKB-SubCell"/>
</dbReference>
<dbReference type="InterPro" id="IPR053793">
    <property type="entry name" value="PB1-like"/>
</dbReference>
<dbReference type="InterPro" id="IPR043145">
    <property type="entry name" value="Znf_ZZ_sf"/>
</dbReference>
<feature type="domain" description="PB1" evidence="9">
    <location>
        <begin position="4"/>
        <end position="82"/>
    </location>
</feature>
<gene>
    <name evidence="10" type="primary">Nbr1</name>
    <name evidence="10" type="ORF">AWC38_SpisGene11327</name>
</gene>
<dbReference type="Gene3D" id="1.10.8.10">
    <property type="entry name" value="DNA helicase RuvA subunit, C-terminal domain"/>
    <property type="match status" value="1"/>
</dbReference>
<feature type="compositionally biased region" description="Polar residues" evidence="7">
    <location>
        <begin position="1017"/>
        <end position="1031"/>
    </location>
</feature>
<organism evidence="10 11">
    <name type="scientific">Stylophora pistillata</name>
    <name type="common">Smooth cauliflower coral</name>
    <dbReference type="NCBI Taxonomy" id="50429"/>
    <lineage>
        <taxon>Eukaryota</taxon>
        <taxon>Metazoa</taxon>
        <taxon>Cnidaria</taxon>
        <taxon>Anthozoa</taxon>
        <taxon>Hexacorallia</taxon>
        <taxon>Scleractinia</taxon>
        <taxon>Astrocoeniina</taxon>
        <taxon>Pocilloporidae</taxon>
        <taxon>Stylophora</taxon>
    </lineage>
</organism>
<evidence type="ECO:0000256" key="4">
    <source>
        <dbReference type="ARBA" id="ARBA00022833"/>
    </source>
</evidence>
<feature type="domain" description="ZZ-type" evidence="8">
    <location>
        <begin position="428"/>
        <end position="480"/>
    </location>
</feature>
<dbReference type="Gene3D" id="3.10.20.90">
    <property type="entry name" value="Phosphatidylinositol 3-kinase Catalytic Subunit, Chain A, domain 1"/>
    <property type="match status" value="1"/>
</dbReference>
<dbReference type="GO" id="GO:0008270">
    <property type="term" value="F:zinc ion binding"/>
    <property type="evidence" value="ECO:0007669"/>
    <property type="project" value="UniProtKB-KW"/>
</dbReference>
<dbReference type="FunFam" id="2.60.40.10:FF:000199">
    <property type="entry name" value="next to BRCA1 gene 1 protein-like"/>
    <property type="match status" value="1"/>
</dbReference>
<feature type="region of interest" description="Disordered" evidence="7">
    <location>
        <begin position="508"/>
        <end position="560"/>
    </location>
</feature>
<dbReference type="Pfam" id="PF16158">
    <property type="entry name" value="N_BRCA1_IG"/>
    <property type="match status" value="1"/>
</dbReference>
<accession>A0A2B4S6E7</accession>
<dbReference type="Proteomes" id="UP000225706">
    <property type="component" value="Unassembled WGS sequence"/>
</dbReference>
<evidence type="ECO:0000259" key="8">
    <source>
        <dbReference type="PROSITE" id="PS50135"/>
    </source>
</evidence>
<dbReference type="SUPFAM" id="SSF46934">
    <property type="entry name" value="UBA-like"/>
    <property type="match status" value="1"/>
</dbReference>
<reference evidence="11" key="1">
    <citation type="journal article" date="2017" name="bioRxiv">
        <title>Comparative analysis of the genomes of Stylophora pistillata and Acropora digitifera provides evidence for extensive differences between species of corals.</title>
        <authorList>
            <person name="Voolstra C.R."/>
            <person name="Li Y."/>
            <person name="Liew Y.J."/>
            <person name="Baumgarten S."/>
            <person name="Zoccola D."/>
            <person name="Flot J.-F."/>
            <person name="Tambutte S."/>
            <person name="Allemand D."/>
            <person name="Aranda M."/>
        </authorList>
    </citation>
    <scope>NUCLEOTIDE SEQUENCE [LARGE SCALE GENOMIC DNA]</scope>
</reference>
<dbReference type="InterPro" id="IPR009060">
    <property type="entry name" value="UBA-like_sf"/>
</dbReference>
<evidence type="ECO:0000259" key="9">
    <source>
        <dbReference type="PROSITE" id="PS51745"/>
    </source>
</evidence>
<evidence type="ECO:0000313" key="10">
    <source>
        <dbReference type="EMBL" id="PFX24102.1"/>
    </source>
</evidence>
<keyword evidence="3 6" id="KW-0863">Zinc-finger</keyword>
<keyword evidence="11" id="KW-1185">Reference proteome</keyword>
<dbReference type="SUPFAM" id="SSF54277">
    <property type="entry name" value="CAD &amp; PB1 domains"/>
    <property type="match status" value="1"/>
</dbReference>
<name>A0A2B4S6E7_STYPI</name>
<evidence type="ECO:0000256" key="6">
    <source>
        <dbReference type="PROSITE-ProRule" id="PRU00228"/>
    </source>
</evidence>
<comment type="subcellular location">
    <subcellularLocation>
        <location evidence="1">Cytoplasmic vesicle</location>
        <location evidence="1">Autophagosome</location>
    </subcellularLocation>
</comment>
<feature type="region of interest" description="Disordered" evidence="7">
    <location>
        <begin position="325"/>
        <end position="374"/>
    </location>
</feature>
<dbReference type="PROSITE" id="PS50135">
    <property type="entry name" value="ZF_ZZ_2"/>
    <property type="match status" value="1"/>
</dbReference>
<evidence type="ECO:0000256" key="3">
    <source>
        <dbReference type="ARBA" id="ARBA00022771"/>
    </source>
</evidence>
<dbReference type="Gene3D" id="3.30.60.90">
    <property type="match status" value="1"/>
</dbReference>
<dbReference type="PROSITE" id="PS51745">
    <property type="entry name" value="PB1"/>
    <property type="match status" value="1"/>
</dbReference>
<evidence type="ECO:0000256" key="1">
    <source>
        <dbReference type="ARBA" id="ARBA00004419"/>
    </source>
</evidence>